<comment type="caution">
    <text evidence="1">The sequence shown here is derived from an EMBL/GenBank/DDBJ whole genome shotgun (WGS) entry which is preliminary data.</text>
</comment>
<proteinExistence type="predicted"/>
<reference evidence="1" key="2">
    <citation type="journal article" date="2024" name="Plant">
        <title>Genomic evolution and insights into agronomic trait innovations of Sesamum species.</title>
        <authorList>
            <person name="Miao H."/>
            <person name="Wang L."/>
            <person name="Qu L."/>
            <person name="Liu H."/>
            <person name="Sun Y."/>
            <person name="Le M."/>
            <person name="Wang Q."/>
            <person name="Wei S."/>
            <person name="Zheng Y."/>
            <person name="Lin W."/>
            <person name="Duan Y."/>
            <person name="Cao H."/>
            <person name="Xiong S."/>
            <person name="Wang X."/>
            <person name="Wei L."/>
            <person name="Li C."/>
            <person name="Ma Q."/>
            <person name="Ju M."/>
            <person name="Zhao R."/>
            <person name="Li G."/>
            <person name="Mu C."/>
            <person name="Tian Q."/>
            <person name="Mei H."/>
            <person name="Zhang T."/>
            <person name="Gao T."/>
            <person name="Zhang H."/>
        </authorList>
    </citation>
    <scope>NUCLEOTIDE SEQUENCE</scope>
    <source>
        <strain evidence="1">G02</strain>
    </source>
</reference>
<organism evidence="1">
    <name type="scientific">Sesamum radiatum</name>
    <name type="common">Black benniseed</name>
    <dbReference type="NCBI Taxonomy" id="300843"/>
    <lineage>
        <taxon>Eukaryota</taxon>
        <taxon>Viridiplantae</taxon>
        <taxon>Streptophyta</taxon>
        <taxon>Embryophyta</taxon>
        <taxon>Tracheophyta</taxon>
        <taxon>Spermatophyta</taxon>
        <taxon>Magnoliopsida</taxon>
        <taxon>eudicotyledons</taxon>
        <taxon>Gunneridae</taxon>
        <taxon>Pentapetalae</taxon>
        <taxon>asterids</taxon>
        <taxon>lamiids</taxon>
        <taxon>Lamiales</taxon>
        <taxon>Pedaliaceae</taxon>
        <taxon>Sesamum</taxon>
    </lineage>
</organism>
<sequence>MRSDLQDPFQKEFLQVKLSLLRKIQHFRLQLSAGELAPGELAACDLASSRPASWRARTKRARWLATLPARGLLELATCEMDTLVHPMDFLLLALKQSNCLRN</sequence>
<dbReference type="AlphaFoldDB" id="A0AAW2J2N2"/>
<reference evidence="1" key="1">
    <citation type="submission" date="2020-06" db="EMBL/GenBank/DDBJ databases">
        <authorList>
            <person name="Li T."/>
            <person name="Hu X."/>
            <person name="Zhang T."/>
            <person name="Song X."/>
            <person name="Zhang H."/>
            <person name="Dai N."/>
            <person name="Sheng W."/>
            <person name="Hou X."/>
            <person name="Wei L."/>
        </authorList>
    </citation>
    <scope>NUCLEOTIDE SEQUENCE</scope>
    <source>
        <strain evidence="1">G02</strain>
        <tissue evidence="1">Leaf</tissue>
    </source>
</reference>
<dbReference type="EMBL" id="JACGWJ010000750">
    <property type="protein sequence ID" value="KAL0288702.1"/>
    <property type="molecule type" value="Genomic_DNA"/>
</dbReference>
<accession>A0AAW2J2N2</accession>
<gene>
    <name evidence="1" type="ORF">Sradi_7091500</name>
</gene>
<evidence type="ECO:0000313" key="1">
    <source>
        <dbReference type="EMBL" id="KAL0288702.1"/>
    </source>
</evidence>
<name>A0AAW2J2N2_SESRA</name>
<protein>
    <submittedName>
        <fullName evidence="1">Uncharacterized protein</fullName>
    </submittedName>
</protein>